<proteinExistence type="predicted"/>
<dbReference type="AlphaFoldDB" id="E4Z059"/>
<dbReference type="Proteomes" id="UP000011014">
    <property type="component" value="Unassembled WGS sequence"/>
</dbReference>
<name>E4Z059_OIKDI</name>
<reference evidence="2" key="1">
    <citation type="journal article" date="2010" name="Science">
        <title>Plasticity of animal genome architecture unmasked by rapid evolution of a pelagic tunicate.</title>
        <authorList>
            <person name="Denoeud F."/>
            <person name="Henriet S."/>
            <person name="Mungpakdee S."/>
            <person name="Aury J.M."/>
            <person name="Da Silva C."/>
            <person name="Brinkmann H."/>
            <person name="Mikhaleva J."/>
            <person name="Olsen L.C."/>
            <person name="Jubin C."/>
            <person name="Canestro C."/>
            <person name="Bouquet J.M."/>
            <person name="Danks G."/>
            <person name="Poulain J."/>
            <person name="Campsteijn C."/>
            <person name="Adamski M."/>
            <person name="Cross I."/>
            <person name="Yadetie F."/>
            <person name="Muffato M."/>
            <person name="Louis A."/>
            <person name="Butcher S."/>
            <person name="Tsagkogeorga G."/>
            <person name="Konrad A."/>
            <person name="Singh S."/>
            <person name="Jensen M.F."/>
            <person name="Cong E.H."/>
            <person name="Eikeseth-Otteraa H."/>
            <person name="Noel B."/>
            <person name="Anthouard V."/>
            <person name="Porcel B.M."/>
            <person name="Kachouri-Lafond R."/>
            <person name="Nishino A."/>
            <person name="Ugolini M."/>
            <person name="Chourrout P."/>
            <person name="Nishida H."/>
            <person name="Aasland R."/>
            <person name="Huzurbazar S."/>
            <person name="Westhof E."/>
            <person name="Delsuc F."/>
            <person name="Lehrach H."/>
            <person name="Reinhardt R."/>
            <person name="Weissenbach J."/>
            <person name="Roy S.W."/>
            <person name="Artiguenave F."/>
            <person name="Postlethwait J.H."/>
            <person name="Manak J.R."/>
            <person name="Thompson E.M."/>
            <person name="Jaillon O."/>
            <person name="Du Pasquier L."/>
            <person name="Boudinot P."/>
            <person name="Liberles D.A."/>
            <person name="Volff J.N."/>
            <person name="Philippe H."/>
            <person name="Lenhard B."/>
            <person name="Roest Crollius H."/>
            <person name="Wincker P."/>
            <person name="Chourrout D."/>
        </authorList>
    </citation>
    <scope>NUCLEOTIDE SEQUENCE [LARGE SCALE GENOMIC DNA]</scope>
</reference>
<feature type="compositionally biased region" description="Basic and acidic residues" evidence="1">
    <location>
        <begin position="20"/>
        <end position="30"/>
    </location>
</feature>
<dbReference type="EMBL" id="FN656263">
    <property type="protein sequence ID" value="CBY41087.1"/>
    <property type="molecule type" value="Genomic_DNA"/>
</dbReference>
<protein>
    <submittedName>
        <fullName evidence="2">Uncharacterized protein</fullName>
    </submittedName>
</protein>
<organism evidence="2">
    <name type="scientific">Oikopleura dioica</name>
    <name type="common">Tunicate</name>
    <dbReference type="NCBI Taxonomy" id="34765"/>
    <lineage>
        <taxon>Eukaryota</taxon>
        <taxon>Metazoa</taxon>
        <taxon>Chordata</taxon>
        <taxon>Tunicata</taxon>
        <taxon>Appendicularia</taxon>
        <taxon>Copelata</taxon>
        <taxon>Oikopleuridae</taxon>
        <taxon>Oikopleura</taxon>
    </lineage>
</organism>
<evidence type="ECO:0000256" key="1">
    <source>
        <dbReference type="SAM" id="MobiDB-lite"/>
    </source>
</evidence>
<feature type="region of interest" description="Disordered" evidence="1">
    <location>
        <begin position="1"/>
        <end position="30"/>
    </location>
</feature>
<accession>E4Z059</accession>
<gene>
    <name evidence="2" type="ORF">GSOID_T00023139001</name>
</gene>
<sequence>MPRTRSGRTTSNSEENLELDEGRNTKKRDT</sequence>
<feature type="non-terminal residue" evidence="2">
    <location>
        <position position="30"/>
    </location>
</feature>
<evidence type="ECO:0000313" key="2">
    <source>
        <dbReference type="EMBL" id="CBY41087.1"/>
    </source>
</evidence>